<name>A0ACC1YES6_MELAZ</name>
<keyword evidence="2" id="KW-1185">Reference proteome</keyword>
<protein>
    <submittedName>
        <fullName evidence="1">Signal recognition particle 19 kDa protein</fullName>
    </submittedName>
</protein>
<proteinExistence type="predicted"/>
<dbReference type="Proteomes" id="UP001164539">
    <property type="component" value="Chromosome 3"/>
</dbReference>
<gene>
    <name evidence="1" type="ORF">OWV82_005509</name>
</gene>
<sequence>MDVDTSNIKKWVILYPVYINSKKTIAEGRRISASKACENPTCIEINDCCQHLKLPHAIELDKAYPRDFMQRGRVRVLLKRADGTLYNPAISSRKQLMLHVAELVPRHPNRTKKQEPASTSSAVGPSSKSGKGGKKKR</sequence>
<evidence type="ECO:0000313" key="2">
    <source>
        <dbReference type="Proteomes" id="UP001164539"/>
    </source>
</evidence>
<evidence type="ECO:0000313" key="1">
    <source>
        <dbReference type="EMBL" id="KAJ4721917.1"/>
    </source>
</evidence>
<comment type="caution">
    <text evidence="1">The sequence shown here is derived from an EMBL/GenBank/DDBJ whole genome shotgun (WGS) entry which is preliminary data.</text>
</comment>
<dbReference type="EMBL" id="CM051396">
    <property type="protein sequence ID" value="KAJ4721917.1"/>
    <property type="molecule type" value="Genomic_DNA"/>
</dbReference>
<reference evidence="1 2" key="1">
    <citation type="journal article" date="2023" name="Science">
        <title>Complex scaffold remodeling in plant triterpene biosynthesis.</title>
        <authorList>
            <person name="De La Pena R."/>
            <person name="Hodgson H."/>
            <person name="Liu J.C."/>
            <person name="Stephenson M.J."/>
            <person name="Martin A.C."/>
            <person name="Owen C."/>
            <person name="Harkess A."/>
            <person name="Leebens-Mack J."/>
            <person name="Jimenez L.E."/>
            <person name="Osbourn A."/>
            <person name="Sattely E.S."/>
        </authorList>
    </citation>
    <scope>NUCLEOTIDE SEQUENCE [LARGE SCALE GENOMIC DNA]</scope>
    <source>
        <strain evidence="2">cv. JPN11</strain>
        <tissue evidence="1">Leaf</tissue>
    </source>
</reference>
<organism evidence="1 2">
    <name type="scientific">Melia azedarach</name>
    <name type="common">Chinaberry tree</name>
    <dbReference type="NCBI Taxonomy" id="155640"/>
    <lineage>
        <taxon>Eukaryota</taxon>
        <taxon>Viridiplantae</taxon>
        <taxon>Streptophyta</taxon>
        <taxon>Embryophyta</taxon>
        <taxon>Tracheophyta</taxon>
        <taxon>Spermatophyta</taxon>
        <taxon>Magnoliopsida</taxon>
        <taxon>eudicotyledons</taxon>
        <taxon>Gunneridae</taxon>
        <taxon>Pentapetalae</taxon>
        <taxon>rosids</taxon>
        <taxon>malvids</taxon>
        <taxon>Sapindales</taxon>
        <taxon>Meliaceae</taxon>
        <taxon>Melia</taxon>
    </lineage>
</organism>
<accession>A0ACC1YES6</accession>